<keyword evidence="3" id="KW-1185">Reference proteome</keyword>
<name>A0A1Y2HKV8_9FUNG</name>
<gene>
    <name evidence="2" type="ORF">BCR44DRAFT_1434650</name>
</gene>
<sequence length="94" mass="9937">MALSSWGLCTRQKKVLARLFLWNGTAGLHQLPRSTHRTCAISCPVDSSLPTRLSSSAAHSVGSHGPASGTLPSPSLRRLCSVAHINSTTPFSGR</sequence>
<reference evidence="2 3" key="1">
    <citation type="submission" date="2016-07" db="EMBL/GenBank/DDBJ databases">
        <title>Pervasive Adenine N6-methylation of Active Genes in Fungi.</title>
        <authorList>
            <consortium name="DOE Joint Genome Institute"/>
            <person name="Mondo S.J."/>
            <person name="Dannebaum R.O."/>
            <person name="Kuo R.C."/>
            <person name="Labutti K."/>
            <person name="Haridas S."/>
            <person name="Kuo A."/>
            <person name="Salamov A."/>
            <person name="Ahrendt S.R."/>
            <person name="Lipzen A."/>
            <person name="Sullivan W."/>
            <person name="Andreopoulos W.B."/>
            <person name="Clum A."/>
            <person name="Lindquist E."/>
            <person name="Daum C."/>
            <person name="Ramamoorthy G.K."/>
            <person name="Gryganskyi A."/>
            <person name="Culley D."/>
            <person name="Magnuson J.K."/>
            <person name="James T.Y."/>
            <person name="O'Malley M.A."/>
            <person name="Stajich J.E."/>
            <person name="Spatafora J.W."/>
            <person name="Visel A."/>
            <person name="Grigoriev I.V."/>
        </authorList>
    </citation>
    <scope>NUCLEOTIDE SEQUENCE [LARGE SCALE GENOMIC DNA]</scope>
    <source>
        <strain evidence="2 3">PL171</strain>
    </source>
</reference>
<evidence type="ECO:0000313" key="3">
    <source>
        <dbReference type="Proteomes" id="UP000193411"/>
    </source>
</evidence>
<comment type="caution">
    <text evidence="2">The sequence shown here is derived from an EMBL/GenBank/DDBJ whole genome shotgun (WGS) entry which is preliminary data.</text>
</comment>
<feature type="compositionally biased region" description="Low complexity" evidence="1">
    <location>
        <begin position="54"/>
        <end position="69"/>
    </location>
</feature>
<evidence type="ECO:0000313" key="2">
    <source>
        <dbReference type="EMBL" id="ORZ35237.1"/>
    </source>
</evidence>
<protein>
    <submittedName>
        <fullName evidence="2">Uncharacterized protein</fullName>
    </submittedName>
</protein>
<dbReference type="AlphaFoldDB" id="A0A1Y2HKV8"/>
<dbReference type="Proteomes" id="UP000193411">
    <property type="component" value="Unassembled WGS sequence"/>
</dbReference>
<feature type="region of interest" description="Disordered" evidence="1">
    <location>
        <begin position="52"/>
        <end position="75"/>
    </location>
</feature>
<proteinExistence type="predicted"/>
<accession>A0A1Y2HKV8</accession>
<organism evidence="2 3">
    <name type="scientific">Catenaria anguillulae PL171</name>
    <dbReference type="NCBI Taxonomy" id="765915"/>
    <lineage>
        <taxon>Eukaryota</taxon>
        <taxon>Fungi</taxon>
        <taxon>Fungi incertae sedis</taxon>
        <taxon>Blastocladiomycota</taxon>
        <taxon>Blastocladiomycetes</taxon>
        <taxon>Blastocladiales</taxon>
        <taxon>Catenariaceae</taxon>
        <taxon>Catenaria</taxon>
    </lineage>
</organism>
<dbReference type="EMBL" id="MCFL01000023">
    <property type="protein sequence ID" value="ORZ35237.1"/>
    <property type="molecule type" value="Genomic_DNA"/>
</dbReference>
<evidence type="ECO:0000256" key="1">
    <source>
        <dbReference type="SAM" id="MobiDB-lite"/>
    </source>
</evidence>